<dbReference type="Proteomes" id="UP000318405">
    <property type="component" value="Unassembled WGS sequence"/>
</dbReference>
<feature type="signal peptide" evidence="2">
    <location>
        <begin position="1"/>
        <end position="22"/>
    </location>
</feature>
<accession>A0A556AJC9</accession>
<evidence type="ECO:0000256" key="1">
    <source>
        <dbReference type="ARBA" id="ARBA00006987"/>
    </source>
</evidence>
<dbReference type="InterPro" id="IPR042100">
    <property type="entry name" value="Bug_dom1"/>
</dbReference>
<evidence type="ECO:0000256" key="2">
    <source>
        <dbReference type="SAM" id="SignalP"/>
    </source>
</evidence>
<name>A0A556AJC9_9BURK</name>
<dbReference type="PIRSF" id="PIRSF017082">
    <property type="entry name" value="YflP"/>
    <property type="match status" value="1"/>
</dbReference>
<dbReference type="SUPFAM" id="SSF53850">
    <property type="entry name" value="Periplasmic binding protein-like II"/>
    <property type="match status" value="1"/>
</dbReference>
<dbReference type="PANTHER" id="PTHR42928">
    <property type="entry name" value="TRICARBOXYLATE-BINDING PROTEIN"/>
    <property type="match status" value="1"/>
</dbReference>
<dbReference type="CDD" id="cd13578">
    <property type="entry name" value="PBP2_Bug27"/>
    <property type="match status" value="1"/>
</dbReference>
<comment type="caution">
    <text evidence="3">The sequence shown here is derived from an EMBL/GenBank/DDBJ whole genome shotgun (WGS) entry which is preliminary data.</text>
</comment>
<dbReference type="Gene3D" id="3.40.190.150">
    <property type="entry name" value="Bordetella uptake gene, domain 1"/>
    <property type="match status" value="1"/>
</dbReference>
<dbReference type="Pfam" id="PF03401">
    <property type="entry name" value="TctC"/>
    <property type="match status" value="1"/>
</dbReference>
<evidence type="ECO:0000313" key="3">
    <source>
        <dbReference type="EMBL" id="TSH93014.1"/>
    </source>
</evidence>
<dbReference type="InterPro" id="IPR005064">
    <property type="entry name" value="BUG"/>
</dbReference>
<organism evidence="3 4">
    <name type="scientific">Verticiella sediminum</name>
    <dbReference type="NCBI Taxonomy" id="1247510"/>
    <lineage>
        <taxon>Bacteria</taxon>
        <taxon>Pseudomonadati</taxon>
        <taxon>Pseudomonadota</taxon>
        <taxon>Betaproteobacteria</taxon>
        <taxon>Burkholderiales</taxon>
        <taxon>Alcaligenaceae</taxon>
        <taxon>Verticiella</taxon>
    </lineage>
</organism>
<dbReference type="EMBL" id="VLTJ01000029">
    <property type="protein sequence ID" value="TSH93014.1"/>
    <property type="molecule type" value="Genomic_DNA"/>
</dbReference>
<dbReference type="AlphaFoldDB" id="A0A556AJC9"/>
<dbReference type="Gene3D" id="3.40.190.10">
    <property type="entry name" value="Periplasmic binding protein-like II"/>
    <property type="match status" value="1"/>
</dbReference>
<gene>
    <name evidence="3" type="ORF">FOZ76_16650</name>
</gene>
<feature type="chain" id="PRO_5021851752" evidence="2">
    <location>
        <begin position="23"/>
        <end position="321"/>
    </location>
</feature>
<sequence>MRYLYKAVAATAMALAAASAAAADFPTRPIRIVIGFPPGGAIDTIARTIAPRMAESMGQSVLIDNRPGAGGVIGTQAVARAEPDGYTVFMGTMGNFAITPSLMTNLTFSIEKDFDPVTLVASSGFVIYVNPKVPVNTVDELVAYARERPGQVHFSSSGNGGLPHMAAEMFNSAAGVEMVHVPYKGSSPSINDLVAGQVQLTFEAAAIGIPFVQAGRLRAIATTGEQRLAALPDVPTVNETLPGFVVTNWFGMAVPAGTPPAVIDRLQQEVHKAIYLPEVQATLQAQGVEPVADSPQAFASFLHEETERWAKVIKDADIKME</sequence>
<comment type="similarity">
    <text evidence="1">Belongs to the UPF0065 (bug) family.</text>
</comment>
<keyword evidence="4" id="KW-1185">Reference proteome</keyword>
<reference evidence="3 4" key="1">
    <citation type="submission" date="2019-07" db="EMBL/GenBank/DDBJ databases">
        <title>Qingshengfaniella alkalisoli gen. nov., sp. nov., isolated from saline soil.</title>
        <authorList>
            <person name="Xu L."/>
            <person name="Huang X.-X."/>
            <person name="Sun J.-Q."/>
        </authorList>
    </citation>
    <scope>NUCLEOTIDE SEQUENCE [LARGE SCALE GENOMIC DNA]</scope>
    <source>
        <strain evidence="3 4">DSM 27279</strain>
    </source>
</reference>
<keyword evidence="2" id="KW-0732">Signal</keyword>
<protein>
    <submittedName>
        <fullName evidence="3">Tripartite tricarboxylate transporter substrate binding protein</fullName>
    </submittedName>
</protein>
<proteinExistence type="inferred from homology"/>
<dbReference type="OrthoDB" id="8678477at2"/>
<dbReference type="PANTHER" id="PTHR42928:SF5">
    <property type="entry name" value="BLR1237 PROTEIN"/>
    <property type="match status" value="1"/>
</dbReference>
<dbReference type="RefSeq" id="WP_143949380.1">
    <property type="nucleotide sequence ID" value="NZ_BAABMB010000001.1"/>
</dbReference>
<evidence type="ECO:0000313" key="4">
    <source>
        <dbReference type="Proteomes" id="UP000318405"/>
    </source>
</evidence>